<feature type="compositionally biased region" description="Polar residues" evidence="1">
    <location>
        <begin position="228"/>
        <end position="242"/>
    </location>
</feature>
<feature type="region of interest" description="Disordered" evidence="1">
    <location>
        <begin position="631"/>
        <end position="665"/>
    </location>
</feature>
<evidence type="ECO:0000313" key="3">
    <source>
        <dbReference type="Proteomes" id="UP000419144"/>
    </source>
</evidence>
<feature type="compositionally biased region" description="Low complexity" evidence="1">
    <location>
        <begin position="537"/>
        <end position="549"/>
    </location>
</feature>
<dbReference type="AlphaFoldDB" id="A0A640KV89"/>
<evidence type="ECO:0000256" key="1">
    <source>
        <dbReference type="SAM" id="MobiDB-lite"/>
    </source>
</evidence>
<gene>
    <name evidence="2" type="ORF">LtaPh_3550200</name>
</gene>
<feature type="compositionally biased region" description="Polar residues" evidence="1">
    <location>
        <begin position="451"/>
        <end position="461"/>
    </location>
</feature>
<protein>
    <submittedName>
        <fullName evidence="2">Uncharacterized protein</fullName>
    </submittedName>
</protein>
<proteinExistence type="predicted"/>
<dbReference type="VEuPathDB" id="TriTrypDB:LtaPh_3550200"/>
<feature type="region of interest" description="Disordered" evidence="1">
    <location>
        <begin position="214"/>
        <end position="246"/>
    </location>
</feature>
<feature type="region of interest" description="Disordered" evidence="1">
    <location>
        <begin position="389"/>
        <end position="487"/>
    </location>
</feature>
<keyword evidence="3" id="KW-1185">Reference proteome</keyword>
<accession>A0A640KV89</accession>
<name>A0A640KV89_LEITA</name>
<feature type="compositionally biased region" description="Polar residues" evidence="1">
    <location>
        <begin position="293"/>
        <end position="313"/>
    </location>
</feature>
<evidence type="ECO:0000313" key="2">
    <source>
        <dbReference type="EMBL" id="GET93025.1"/>
    </source>
</evidence>
<organism evidence="2 3">
    <name type="scientific">Leishmania tarentolae</name>
    <name type="common">Sauroleishmania tarentolae</name>
    <dbReference type="NCBI Taxonomy" id="5689"/>
    <lineage>
        <taxon>Eukaryota</taxon>
        <taxon>Discoba</taxon>
        <taxon>Euglenozoa</taxon>
        <taxon>Kinetoplastea</taxon>
        <taxon>Metakinetoplastina</taxon>
        <taxon>Trypanosomatida</taxon>
        <taxon>Trypanosomatidae</taxon>
        <taxon>Leishmaniinae</taxon>
        <taxon>Leishmania</taxon>
        <taxon>lizard Leishmania</taxon>
    </lineage>
</organism>
<feature type="region of interest" description="Disordered" evidence="1">
    <location>
        <begin position="511"/>
        <end position="549"/>
    </location>
</feature>
<dbReference type="Proteomes" id="UP000419144">
    <property type="component" value="Unassembled WGS sequence"/>
</dbReference>
<dbReference type="EMBL" id="BLBS01000056">
    <property type="protein sequence ID" value="GET93025.1"/>
    <property type="molecule type" value="Genomic_DNA"/>
</dbReference>
<feature type="region of interest" description="Disordered" evidence="1">
    <location>
        <begin position="266"/>
        <end position="313"/>
    </location>
</feature>
<dbReference type="OrthoDB" id="273833at2759"/>
<sequence>MTSNPYIAHHYGSSMEVMSNGRESEIDASVGFRRFQNAPHMIHTVFRPSKNLTSTAATAASSSTLSHHSTSKTLTPDALSNLRLHKGLLLDDFPSRPHTPHGAKSAASLPPLLPADHLSVGCHDGLRERGAGVFREWVKASTNSAPSSSDGTDSGEIVLPATKSIAHGSLKMVTASVPAASRGTKNGESCTSVLVPPGTLVPAETPFPWSQQCSSVSVSPDSPGIVQPPSSTAPLTLSQVPEKSSEPTVDAALHRLRDVLVQAQRALDNSRTPGDARALPAPPAMPPEHAESAQHQQPTATLPASTSRRSSANADVMPEDVLDCVSPMADTKTVLNAYPGEDRRVCMLSAASLTSPTAKFADNVAVPDETRFMVLCAVTHPSVILEQRLRRRGPAKRASLEGPSSPPAHSLLATCKERGATRTSSHRIAEVPSTSAAVSVTAGEQRKEATGQLQRTASPNAGDSEHPSSRASTQPNPADGSISHCLHEDPSLIPGLAEFLRAGNPNGFSSLSAATHVTPPAPAKASPSARRSRRRSGPPTTSPSATAAAASSLGYSKTLILQRGSSGTAQSQGDLAVTPSLQLPYACTEGSTTVVDVSPRRGDARARRVELMPSYAQPTLSWLYKGPESSTDHFPVSHVASPQTSPMKDPATTLRDCAPGDPAVL</sequence>
<comment type="caution">
    <text evidence="2">The sequence shown here is derived from an EMBL/GenBank/DDBJ whole genome shotgun (WGS) entry which is preliminary data.</text>
</comment>
<reference evidence="2" key="1">
    <citation type="submission" date="2019-11" db="EMBL/GenBank/DDBJ databases">
        <title>Leishmania tarentolae CDS.</title>
        <authorList>
            <person name="Goto Y."/>
            <person name="Yamagishi J."/>
        </authorList>
    </citation>
    <scope>NUCLEOTIDE SEQUENCE [LARGE SCALE GENOMIC DNA]</scope>
    <source>
        <strain evidence="2">Parrot Tar II</strain>
    </source>
</reference>